<protein>
    <submittedName>
        <fullName evidence="1">Baseplate J/gp47 family protein</fullName>
    </submittedName>
</protein>
<comment type="caution">
    <text evidence="1">The sequence shown here is derived from an EMBL/GenBank/DDBJ whole genome shotgun (WGS) entry which is preliminary data.</text>
</comment>
<evidence type="ECO:0000313" key="1">
    <source>
        <dbReference type="EMBL" id="MBD2700757.1"/>
    </source>
</evidence>
<accession>A0A926XZ10</accession>
<reference evidence="1" key="1">
    <citation type="submission" date="2020-09" db="EMBL/GenBank/DDBJ databases">
        <authorList>
            <person name="Kim M.K."/>
        </authorList>
    </citation>
    <scope>NUCLEOTIDE SEQUENCE</scope>
    <source>
        <strain evidence="1">BT702</strain>
    </source>
</reference>
<proteinExistence type="predicted"/>
<dbReference type="RefSeq" id="WP_190886610.1">
    <property type="nucleotide sequence ID" value="NZ_JACWZY010000005.1"/>
</dbReference>
<organism evidence="1 2">
    <name type="scientific">Spirosoma profusum</name>
    <dbReference type="NCBI Taxonomy" id="2771354"/>
    <lineage>
        <taxon>Bacteria</taxon>
        <taxon>Pseudomonadati</taxon>
        <taxon>Bacteroidota</taxon>
        <taxon>Cytophagia</taxon>
        <taxon>Cytophagales</taxon>
        <taxon>Cytophagaceae</taxon>
        <taxon>Spirosoma</taxon>
    </lineage>
</organism>
<evidence type="ECO:0000313" key="2">
    <source>
        <dbReference type="Proteomes" id="UP000598820"/>
    </source>
</evidence>
<name>A0A926XZ10_9BACT</name>
<dbReference type="Proteomes" id="UP000598820">
    <property type="component" value="Unassembled WGS sequence"/>
</dbReference>
<gene>
    <name evidence="1" type="ORF">IC229_08920</name>
</gene>
<dbReference type="AlphaFoldDB" id="A0A926XZ10"/>
<keyword evidence="2" id="KW-1185">Reference proteome</keyword>
<dbReference type="EMBL" id="JACWZY010000005">
    <property type="protein sequence ID" value="MBD2700757.1"/>
    <property type="molecule type" value="Genomic_DNA"/>
</dbReference>
<sequence length="1064" mass="118773">MAQDFRPNELLRNDGTNQLERMMPTLEPTYAKVDERTPADFLKYAYQFAKEIRYYNNQNQPEGDWTPFFDYFLQDAATGDMRSLPQITRELDSRSDLPPHLVLFLTFLKLYTHAQQDLNNLTQKHLDYYYRTILGIKPKLALADTAHVVFELARQIPDFRIPQGTLLDAGKDSDGNPIRYQTERDIVINQARVASLKTLFIEQTPTSGTRIQVAQKADATPSWRPFGTTQTNRPSDEQLMTAGSLGIAISTPNLLLSEGTRTVSLSVSLANTGLTANSLGGSFRLYFSGEKGWIEPDSISEISIKISGDTPVLFIRATLSAIQPAIVAYDDEVLNEGYITPFPILKLILNQEFSQYESLKNLIINSIRIRVAVNGVKSLVVQNEESLVDPAKPFMAFGSQPTLGSSLYIGSEEILTKRLTSLLIRIEWHKLPPHIDDYYEGYFPPSQNPLNQNSFGGNLFFLSKGQWQLLAPNFTLFSGTDGKLLTISVDNSLFRNFDQNREIINEPIESFNIRTNSGFVRLELDSPRFPLFDFEAFGHALFPILYAQRAVALSRFTGAGDPPVLPNQPYTPQIKSLSIDYVSEETFTPNPTRTDNLFWYIEPFGHRDLVAGESVMVLPPISGVAHSYIGLERFTPPQTISLLVQTEDGTAQANTPADLLSSRDITWSYLAGDRWIDIATSDVLAESTEGFQKAGIVMLDIGRRASTQHTLMPSGLVWIRARVDSARKADGASNVRAIRAQAVEVVFTPSSPTQTPKAIAANTIKKVVTPQAAIRSVEQPFASFGGRPAETDTSYYTRVSERLRHKNRLSGSWDYEHLILEAFPEVFKVRCLPHRQPGQVQLIAVPNLRHKNYGNPLEPRCSTVLLRRIEDFLKPFMSTFVKATVSNPTYEQILLDFKVSFRAGKDAGYFAKVLNDEIIRFLSPWAFEEGRDIPFGGRVYKSDLLAFVEERDYVDFVTEFSMYHLYPGPPRGGIHTMTIGKDFFINQPISATINGSTGGAIGSDFVIGQPVDSTLLSPDSPAIIVSAAQHRITSLSADELAGYGTDRRSGVGYMVIGLDFDVTV</sequence>